<dbReference type="Pfam" id="PF01923">
    <property type="entry name" value="Cob_adeno_trans"/>
    <property type="match status" value="1"/>
</dbReference>
<evidence type="ECO:0000313" key="18">
    <source>
        <dbReference type="Proteomes" id="UP000254060"/>
    </source>
</evidence>
<evidence type="ECO:0000256" key="7">
    <source>
        <dbReference type="ARBA" id="ARBA00022679"/>
    </source>
</evidence>
<evidence type="ECO:0000256" key="9">
    <source>
        <dbReference type="ARBA" id="ARBA00022840"/>
    </source>
</evidence>
<evidence type="ECO:0000256" key="13">
    <source>
        <dbReference type="ARBA" id="ARBA00048555"/>
    </source>
</evidence>
<dbReference type="PANTHER" id="PTHR12213">
    <property type="entry name" value="CORRINOID ADENOSYLTRANSFERASE"/>
    <property type="match status" value="1"/>
</dbReference>
<comment type="catalytic activity">
    <reaction evidence="13 15">
        <text>2 cob(II)yrinate a,c diamide + reduced [electron-transfer flavoprotein] + 2 ATP = 2 adenosylcob(III)yrinate a,c-diamide + 2 triphosphate + oxidized [electron-transfer flavoprotein] + 3 H(+)</text>
        <dbReference type="Rhea" id="RHEA:11528"/>
        <dbReference type="Rhea" id="RHEA-COMP:10685"/>
        <dbReference type="Rhea" id="RHEA-COMP:10686"/>
        <dbReference type="ChEBI" id="CHEBI:15378"/>
        <dbReference type="ChEBI" id="CHEBI:18036"/>
        <dbReference type="ChEBI" id="CHEBI:30616"/>
        <dbReference type="ChEBI" id="CHEBI:57692"/>
        <dbReference type="ChEBI" id="CHEBI:58307"/>
        <dbReference type="ChEBI" id="CHEBI:58503"/>
        <dbReference type="ChEBI" id="CHEBI:58537"/>
        <dbReference type="EC" id="2.5.1.17"/>
    </reaction>
</comment>
<dbReference type="InterPro" id="IPR036451">
    <property type="entry name" value="CblAdoTrfase-like_sf"/>
</dbReference>
<name>A0A377FT90_9BACL</name>
<keyword evidence="6 15" id="KW-0169">Cobalamin biosynthesis</keyword>
<evidence type="ECO:0000256" key="5">
    <source>
        <dbReference type="ARBA" id="ARBA00020963"/>
    </source>
</evidence>
<evidence type="ECO:0000256" key="1">
    <source>
        <dbReference type="ARBA" id="ARBA00005121"/>
    </source>
</evidence>
<evidence type="ECO:0000256" key="12">
    <source>
        <dbReference type="ARBA" id="ARBA00033354"/>
    </source>
</evidence>
<evidence type="ECO:0000256" key="8">
    <source>
        <dbReference type="ARBA" id="ARBA00022741"/>
    </source>
</evidence>
<dbReference type="FunFam" id="1.20.1200.10:FF:000001">
    <property type="entry name" value="Cob(I)yrinic acid a,c-diamide adenosyltransferase"/>
    <property type="match status" value="1"/>
</dbReference>
<comment type="pathway">
    <text evidence="1 15">Cofactor biosynthesis; adenosylcobalamin biosynthesis; adenosylcobalamin from cob(II)yrinate a,c-diamide: step 2/7.</text>
</comment>
<protein>
    <recommendedName>
        <fullName evidence="5 15">Corrinoid adenosyltransferase</fullName>
        <ecNumber evidence="4 15">2.5.1.17</ecNumber>
    </recommendedName>
    <alternativeName>
        <fullName evidence="10 15">Cob(II)alamin adenosyltransferase</fullName>
    </alternativeName>
    <alternativeName>
        <fullName evidence="12 15">Cob(II)yrinic acid a,c-diamide adenosyltransferase</fullName>
    </alternativeName>
    <alternativeName>
        <fullName evidence="11 15">Cobinamide/cobalamin adenosyltransferase</fullName>
    </alternativeName>
</protein>
<dbReference type="Gene3D" id="1.20.1200.10">
    <property type="entry name" value="Cobalamin adenosyltransferase-like"/>
    <property type="match status" value="1"/>
</dbReference>
<gene>
    <name evidence="17" type="primary">yvqK</name>
    <name evidence="17" type="ORF">NCTC13163_01329</name>
</gene>
<dbReference type="AlphaFoldDB" id="A0A377FT90"/>
<evidence type="ECO:0000256" key="2">
    <source>
        <dbReference type="ARBA" id="ARBA00007487"/>
    </source>
</evidence>
<sequence>MRLYTRGGDQGETSLIGGRVSKVHPQIEAMGLLDELNSHIGLALAHQTDETLRTQLTKIQHDLFDLGSELMHQNEPPKQVDLVIVTELETWIDELEPNCPPLRRFILPGGSVAAASLHVARTVCRRVERELVEIEAATRQLPYFNRLSDYLFTAARYANVKAGVPDQEYARGADVFKQKKKKE</sequence>
<evidence type="ECO:0000256" key="4">
    <source>
        <dbReference type="ARBA" id="ARBA00012454"/>
    </source>
</evidence>
<keyword evidence="8 15" id="KW-0547">Nucleotide-binding</keyword>
<comment type="catalytic activity">
    <reaction evidence="14 15">
        <text>2 cob(II)alamin + reduced [electron-transfer flavoprotein] + 2 ATP = 2 adenosylcob(III)alamin + 2 triphosphate + oxidized [electron-transfer flavoprotein] + 3 H(+)</text>
        <dbReference type="Rhea" id="RHEA:28671"/>
        <dbReference type="Rhea" id="RHEA-COMP:10685"/>
        <dbReference type="Rhea" id="RHEA-COMP:10686"/>
        <dbReference type="ChEBI" id="CHEBI:15378"/>
        <dbReference type="ChEBI" id="CHEBI:16304"/>
        <dbReference type="ChEBI" id="CHEBI:18036"/>
        <dbReference type="ChEBI" id="CHEBI:18408"/>
        <dbReference type="ChEBI" id="CHEBI:30616"/>
        <dbReference type="ChEBI" id="CHEBI:57692"/>
        <dbReference type="ChEBI" id="CHEBI:58307"/>
        <dbReference type="EC" id="2.5.1.17"/>
    </reaction>
</comment>
<proteinExistence type="inferred from homology"/>
<evidence type="ECO:0000313" key="17">
    <source>
        <dbReference type="EMBL" id="STO07968.1"/>
    </source>
</evidence>
<evidence type="ECO:0000259" key="16">
    <source>
        <dbReference type="Pfam" id="PF01923"/>
    </source>
</evidence>
<keyword evidence="9 15" id="KW-0067">ATP-binding</keyword>
<evidence type="ECO:0000256" key="11">
    <source>
        <dbReference type="ARBA" id="ARBA00033334"/>
    </source>
</evidence>
<dbReference type="NCBIfam" id="TIGR00636">
    <property type="entry name" value="PduO_Nterm"/>
    <property type="match status" value="1"/>
</dbReference>
<dbReference type="GO" id="GO:0008817">
    <property type="term" value="F:corrinoid adenosyltransferase activity"/>
    <property type="evidence" value="ECO:0007669"/>
    <property type="project" value="UniProtKB-UniRule"/>
</dbReference>
<dbReference type="RefSeq" id="WP_029334863.1">
    <property type="nucleotide sequence ID" value="NZ_UGGP01000001.1"/>
</dbReference>
<keyword evidence="7 15" id="KW-0808">Transferase</keyword>
<dbReference type="EMBL" id="UGGP01000001">
    <property type="protein sequence ID" value="STO07968.1"/>
    <property type="molecule type" value="Genomic_DNA"/>
</dbReference>
<dbReference type="SUPFAM" id="SSF89028">
    <property type="entry name" value="Cobalamin adenosyltransferase-like"/>
    <property type="match status" value="1"/>
</dbReference>
<dbReference type="GO" id="GO:0009236">
    <property type="term" value="P:cobalamin biosynthetic process"/>
    <property type="evidence" value="ECO:0007669"/>
    <property type="project" value="UniProtKB-UniRule"/>
</dbReference>
<dbReference type="UniPathway" id="UPA00148">
    <property type="reaction ID" value="UER00233"/>
</dbReference>
<evidence type="ECO:0000256" key="14">
    <source>
        <dbReference type="ARBA" id="ARBA00048692"/>
    </source>
</evidence>
<evidence type="ECO:0000256" key="6">
    <source>
        <dbReference type="ARBA" id="ARBA00022573"/>
    </source>
</evidence>
<dbReference type="STRING" id="1397694.GCA_000702585_01833"/>
<dbReference type="PANTHER" id="PTHR12213:SF0">
    <property type="entry name" value="CORRINOID ADENOSYLTRANSFERASE MMAB"/>
    <property type="match status" value="1"/>
</dbReference>
<evidence type="ECO:0000256" key="3">
    <source>
        <dbReference type="ARBA" id="ARBA00011233"/>
    </source>
</evidence>
<dbReference type="InterPro" id="IPR016030">
    <property type="entry name" value="CblAdoTrfase-like"/>
</dbReference>
<dbReference type="GO" id="GO:0005524">
    <property type="term" value="F:ATP binding"/>
    <property type="evidence" value="ECO:0007669"/>
    <property type="project" value="UniProtKB-UniRule"/>
</dbReference>
<comment type="subunit">
    <text evidence="3">Homotrimer.</text>
</comment>
<organism evidence="17 18">
    <name type="scientific">Exiguobacterium aurantiacum</name>
    <dbReference type="NCBI Taxonomy" id="33987"/>
    <lineage>
        <taxon>Bacteria</taxon>
        <taxon>Bacillati</taxon>
        <taxon>Bacillota</taxon>
        <taxon>Bacilli</taxon>
        <taxon>Bacillales</taxon>
        <taxon>Bacillales Family XII. Incertae Sedis</taxon>
        <taxon>Exiguobacterium</taxon>
    </lineage>
</organism>
<feature type="domain" description="Cobalamin adenosyltransferase-like" evidence="16">
    <location>
        <begin position="3"/>
        <end position="158"/>
    </location>
</feature>
<accession>A0A377FT90</accession>
<dbReference type="Proteomes" id="UP000254060">
    <property type="component" value="Unassembled WGS sequence"/>
</dbReference>
<evidence type="ECO:0000256" key="10">
    <source>
        <dbReference type="ARBA" id="ARBA00031529"/>
    </source>
</evidence>
<dbReference type="InterPro" id="IPR029499">
    <property type="entry name" value="PduO-typ"/>
</dbReference>
<evidence type="ECO:0000256" key="15">
    <source>
        <dbReference type="RuleBase" id="RU366026"/>
    </source>
</evidence>
<comment type="similarity">
    <text evidence="2 15">Belongs to the Cob(I)alamin adenosyltransferase family.</text>
</comment>
<dbReference type="OrthoDB" id="9778896at2"/>
<dbReference type="EC" id="2.5.1.17" evidence="4 15"/>
<reference evidence="17 18" key="1">
    <citation type="submission" date="2018-06" db="EMBL/GenBank/DDBJ databases">
        <authorList>
            <consortium name="Pathogen Informatics"/>
            <person name="Doyle S."/>
        </authorList>
    </citation>
    <scope>NUCLEOTIDE SEQUENCE [LARGE SCALE GENOMIC DNA]</scope>
    <source>
        <strain evidence="17 18">NCTC13163</strain>
    </source>
</reference>